<dbReference type="InterPro" id="IPR012340">
    <property type="entry name" value="NA-bd_OB-fold"/>
</dbReference>
<dbReference type="eggNOG" id="COG3842">
    <property type="taxonomic scope" value="Bacteria"/>
</dbReference>
<evidence type="ECO:0000259" key="7">
    <source>
        <dbReference type="PROSITE" id="PS50893"/>
    </source>
</evidence>
<evidence type="ECO:0000256" key="1">
    <source>
        <dbReference type="ARBA" id="ARBA00022448"/>
    </source>
</evidence>
<evidence type="ECO:0000256" key="5">
    <source>
        <dbReference type="ARBA" id="ARBA00022967"/>
    </source>
</evidence>
<evidence type="ECO:0000256" key="6">
    <source>
        <dbReference type="ARBA" id="ARBA00023136"/>
    </source>
</evidence>
<dbReference type="InterPro" id="IPR047641">
    <property type="entry name" value="ABC_transpr_MalK/UgpC-like"/>
</dbReference>
<organism evidence="8 9">
    <name type="scientific">Pontibacillus litoralis JSM 072002</name>
    <dbReference type="NCBI Taxonomy" id="1385512"/>
    <lineage>
        <taxon>Bacteria</taxon>
        <taxon>Bacillati</taxon>
        <taxon>Bacillota</taxon>
        <taxon>Bacilli</taxon>
        <taxon>Bacillales</taxon>
        <taxon>Bacillaceae</taxon>
        <taxon>Pontibacillus</taxon>
    </lineage>
</organism>
<dbReference type="Gene3D" id="2.40.50.140">
    <property type="entry name" value="Nucleic acid-binding proteins"/>
    <property type="match status" value="1"/>
</dbReference>
<dbReference type="InterPro" id="IPR013611">
    <property type="entry name" value="Transp-assoc_OB_typ2"/>
</dbReference>
<dbReference type="Pfam" id="PF00005">
    <property type="entry name" value="ABC_tran"/>
    <property type="match status" value="1"/>
</dbReference>
<evidence type="ECO:0000313" key="9">
    <source>
        <dbReference type="Proteomes" id="UP000030401"/>
    </source>
</evidence>
<dbReference type="PROSITE" id="PS00211">
    <property type="entry name" value="ABC_TRANSPORTER_1"/>
    <property type="match status" value="1"/>
</dbReference>
<evidence type="ECO:0000256" key="2">
    <source>
        <dbReference type="ARBA" id="ARBA00022475"/>
    </source>
</evidence>
<keyword evidence="6" id="KW-0472">Membrane</keyword>
<dbReference type="PANTHER" id="PTHR43875">
    <property type="entry name" value="MALTODEXTRIN IMPORT ATP-BINDING PROTEIN MSMX"/>
    <property type="match status" value="1"/>
</dbReference>
<dbReference type="InterPro" id="IPR008995">
    <property type="entry name" value="Mo/tungstate-bd_C_term_dom"/>
</dbReference>
<evidence type="ECO:0000256" key="3">
    <source>
        <dbReference type="ARBA" id="ARBA00022741"/>
    </source>
</evidence>
<protein>
    <submittedName>
        <fullName evidence="8">Transporter</fullName>
    </submittedName>
</protein>
<keyword evidence="2" id="KW-1003">Cell membrane</keyword>
<keyword evidence="3" id="KW-0547">Nucleotide-binding</keyword>
<dbReference type="InterPro" id="IPR003439">
    <property type="entry name" value="ABC_transporter-like_ATP-bd"/>
</dbReference>
<keyword evidence="1" id="KW-0813">Transport</keyword>
<dbReference type="Proteomes" id="UP000030401">
    <property type="component" value="Unassembled WGS sequence"/>
</dbReference>
<reference evidence="8 9" key="1">
    <citation type="submission" date="2013-08" db="EMBL/GenBank/DDBJ databases">
        <authorList>
            <person name="Huang J."/>
            <person name="Wang G."/>
        </authorList>
    </citation>
    <scope>NUCLEOTIDE SEQUENCE [LARGE SCALE GENOMIC DNA]</scope>
    <source>
        <strain evidence="8 9">JSM 072002</strain>
    </source>
</reference>
<keyword evidence="4" id="KW-0067">ATP-binding</keyword>
<dbReference type="InterPro" id="IPR017871">
    <property type="entry name" value="ABC_transporter-like_CS"/>
</dbReference>
<evidence type="ECO:0000256" key="4">
    <source>
        <dbReference type="ARBA" id="ARBA00022840"/>
    </source>
</evidence>
<dbReference type="GO" id="GO:0016887">
    <property type="term" value="F:ATP hydrolysis activity"/>
    <property type="evidence" value="ECO:0007669"/>
    <property type="project" value="InterPro"/>
</dbReference>
<keyword evidence="5" id="KW-1278">Translocase</keyword>
<evidence type="ECO:0000313" key="8">
    <source>
        <dbReference type="EMBL" id="KGX86743.1"/>
    </source>
</evidence>
<dbReference type="GO" id="GO:0005524">
    <property type="term" value="F:ATP binding"/>
    <property type="evidence" value="ECO:0007669"/>
    <property type="project" value="UniProtKB-KW"/>
</dbReference>
<dbReference type="GO" id="GO:0140359">
    <property type="term" value="F:ABC-type transporter activity"/>
    <property type="evidence" value="ECO:0007669"/>
    <property type="project" value="UniProtKB-ARBA"/>
</dbReference>
<dbReference type="SMART" id="SM00382">
    <property type="entry name" value="AAA"/>
    <property type="match status" value="1"/>
</dbReference>
<keyword evidence="9" id="KW-1185">Reference proteome</keyword>
<accession>A0A0A5G6E1</accession>
<dbReference type="GO" id="GO:0055052">
    <property type="term" value="C:ATP-binding cassette (ABC) transporter complex, substrate-binding subunit-containing"/>
    <property type="evidence" value="ECO:0007669"/>
    <property type="project" value="TreeGrafter"/>
</dbReference>
<dbReference type="PANTHER" id="PTHR43875:SF15">
    <property type="entry name" value="TREHALOSE IMPORT ATP-BINDING PROTEIN SUGC"/>
    <property type="match status" value="1"/>
</dbReference>
<feature type="domain" description="ABC transporter" evidence="7">
    <location>
        <begin position="3"/>
        <end position="241"/>
    </location>
</feature>
<dbReference type="SUPFAM" id="SSF52540">
    <property type="entry name" value="P-loop containing nucleoside triphosphate hydrolases"/>
    <property type="match status" value="1"/>
</dbReference>
<dbReference type="OrthoDB" id="9802264at2"/>
<dbReference type="AlphaFoldDB" id="A0A0A5G6E1"/>
<dbReference type="STRING" id="1385512.N784_03875"/>
<dbReference type="InterPro" id="IPR027417">
    <property type="entry name" value="P-loop_NTPase"/>
</dbReference>
<gene>
    <name evidence="8" type="ORF">N784_03875</name>
</gene>
<sequence length="345" mass="38847">MSTVINGLTKKFNHVEALHIDEITIETGEFVAILGPSGCGKTTLMRILAGFETPTSGTVYMESQCVSDANTVVPPEKRNMSLVFQSFALWPHKTVKEHAEFPLLHDRFMKKLDKDARIARVDEILEIVGLESMGHRYPNQLSGGQRQRVALARALVAKPKLMLMDEPLSSLDAELRVEMRKEIQQIHRLTKTTILYVTHDQSEALAMADRIVVMKDGKVEQIGTPKQIYAKPETEFVATFVGKANLVHGQWEEGQFIPKYADHSVRWSDEEVAERFKDKGIFPVRPEQLELVKEGTGILGVVTSVQYQGKEIHYTVDVQGETFFVHGNLFTVFGIGDEVIIQKNK</sequence>
<dbReference type="Gene3D" id="3.40.50.300">
    <property type="entry name" value="P-loop containing nucleotide triphosphate hydrolases"/>
    <property type="match status" value="1"/>
</dbReference>
<proteinExistence type="predicted"/>
<dbReference type="PROSITE" id="PS50893">
    <property type="entry name" value="ABC_TRANSPORTER_2"/>
    <property type="match status" value="1"/>
</dbReference>
<comment type="caution">
    <text evidence="8">The sequence shown here is derived from an EMBL/GenBank/DDBJ whole genome shotgun (WGS) entry which is preliminary data.</text>
</comment>
<dbReference type="SUPFAM" id="SSF50331">
    <property type="entry name" value="MOP-like"/>
    <property type="match status" value="1"/>
</dbReference>
<name>A0A0A5G6E1_9BACI</name>
<dbReference type="EMBL" id="AVPG01000011">
    <property type="protein sequence ID" value="KGX86743.1"/>
    <property type="molecule type" value="Genomic_DNA"/>
</dbReference>
<dbReference type="Pfam" id="PF08402">
    <property type="entry name" value="TOBE_2"/>
    <property type="match status" value="1"/>
</dbReference>
<dbReference type="RefSeq" id="WP_036834185.1">
    <property type="nucleotide sequence ID" value="NZ_AVPG01000011.1"/>
</dbReference>
<dbReference type="FunFam" id="3.40.50.300:FF:000042">
    <property type="entry name" value="Maltose/maltodextrin ABC transporter, ATP-binding protein"/>
    <property type="match status" value="1"/>
</dbReference>
<dbReference type="InterPro" id="IPR003593">
    <property type="entry name" value="AAA+_ATPase"/>
</dbReference>
<dbReference type="Gene3D" id="2.40.50.100">
    <property type="match status" value="1"/>
</dbReference>